<dbReference type="InterPro" id="IPR020904">
    <property type="entry name" value="Sc_DH/Rdtase_CS"/>
</dbReference>
<gene>
    <name evidence="5" type="primary">LOC112543323</name>
</gene>
<dbReference type="PANTHER" id="PTHR43313">
    <property type="entry name" value="SHORT-CHAIN DEHYDROGENASE/REDUCTASE FAMILY 9C"/>
    <property type="match status" value="1"/>
</dbReference>
<accession>A0A9F5IXG6</accession>
<sequence>LLGLIDVTLHMLPFVRKAKGRVVNVSSVLGRLSYYGGGYPISKYGVEAFSDSLRQEMQTFGVHVSMVEPGAFSTSIYNHQEESLQRIWRQLAPDIQESYGQKFLKTFCEVSQKCASMIFSVPTLNFSSALELWLVSSDVLGAIMWEELREEMCGNPVGGKFGVCNTQGHSSLTQEPFLLAMFP</sequence>
<dbReference type="SUPFAM" id="SSF51735">
    <property type="entry name" value="NAD(P)-binding Rossmann-fold domains"/>
    <property type="match status" value="1"/>
</dbReference>
<protein>
    <submittedName>
        <fullName evidence="5">Retinol dehydrogenase 16-like</fullName>
    </submittedName>
</protein>
<evidence type="ECO:0000256" key="3">
    <source>
        <dbReference type="RuleBase" id="RU000363"/>
    </source>
</evidence>
<dbReference type="InterPro" id="IPR036291">
    <property type="entry name" value="NAD(P)-bd_dom_sf"/>
</dbReference>
<evidence type="ECO:0000313" key="5">
    <source>
        <dbReference type="RefSeq" id="XP_025033339.1"/>
    </source>
</evidence>
<dbReference type="Pfam" id="PF00106">
    <property type="entry name" value="adh_short"/>
    <property type="match status" value="1"/>
</dbReference>
<dbReference type="PANTHER" id="PTHR43313:SF48">
    <property type="match status" value="1"/>
</dbReference>
<dbReference type="PROSITE" id="PS00061">
    <property type="entry name" value="ADH_SHORT"/>
    <property type="match status" value="1"/>
</dbReference>
<organism evidence="4 5">
    <name type="scientific">Python bivittatus</name>
    <name type="common">Burmese python</name>
    <name type="synonym">Python molurus bivittatus</name>
    <dbReference type="NCBI Taxonomy" id="176946"/>
    <lineage>
        <taxon>Eukaryota</taxon>
        <taxon>Metazoa</taxon>
        <taxon>Chordata</taxon>
        <taxon>Craniata</taxon>
        <taxon>Vertebrata</taxon>
        <taxon>Euteleostomi</taxon>
        <taxon>Lepidosauria</taxon>
        <taxon>Squamata</taxon>
        <taxon>Bifurcata</taxon>
        <taxon>Unidentata</taxon>
        <taxon>Episquamata</taxon>
        <taxon>Toxicofera</taxon>
        <taxon>Serpentes</taxon>
        <taxon>Henophidia</taxon>
        <taxon>Pythonidae</taxon>
        <taxon>Python</taxon>
    </lineage>
</organism>
<keyword evidence="2" id="KW-0560">Oxidoreductase</keyword>
<reference evidence="5" key="1">
    <citation type="submission" date="2025-08" db="UniProtKB">
        <authorList>
            <consortium name="RefSeq"/>
        </authorList>
    </citation>
    <scope>IDENTIFICATION</scope>
    <source>
        <tissue evidence="5">Liver</tissue>
    </source>
</reference>
<dbReference type="GO" id="GO:0008202">
    <property type="term" value="P:steroid metabolic process"/>
    <property type="evidence" value="ECO:0007669"/>
    <property type="project" value="TreeGrafter"/>
</dbReference>
<dbReference type="GeneID" id="112543323"/>
<evidence type="ECO:0000256" key="2">
    <source>
        <dbReference type="ARBA" id="ARBA00023002"/>
    </source>
</evidence>
<dbReference type="OrthoDB" id="5296at2759"/>
<dbReference type="InterPro" id="IPR002347">
    <property type="entry name" value="SDR_fam"/>
</dbReference>
<comment type="similarity">
    <text evidence="1 3">Belongs to the short-chain dehydrogenases/reductases (SDR) family.</text>
</comment>
<dbReference type="PRINTS" id="PR00080">
    <property type="entry name" value="SDRFAMILY"/>
</dbReference>
<dbReference type="Proteomes" id="UP000695026">
    <property type="component" value="Unplaced"/>
</dbReference>
<dbReference type="PRINTS" id="PR00081">
    <property type="entry name" value="GDHRDH"/>
</dbReference>
<name>A0A9F5IXG6_PYTBI</name>
<dbReference type="KEGG" id="pbi:112543323"/>
<keyword evidence="4" id="KW-1185">Reference proteome</keyword>
<feature type="non-terminal residue" evidence="5">
    <location>
        <position position="1"/>
    </location>
</feature>
<evidence type="ECO:0000313" key="4">
    <source>
        <dbReference type="Proteomes" id="UP000695026"/>
    </source>
</evidence>
<evidence type="ECO:0000256" key="1">
    <source>
        <dbReference type="ARBA" id="ARBA00006484"/>
    </source>
</evidence>
<dbReference type="RefSeq" id="XP_025033339.1">
    <property type="nucleotide sequence ID" value="XM_025177571.1"/>
</dbReference>
<dbReference type="AlphaFoldDB" id="A0A9F5IXG6"/>
<dbReference type="Gene3D" id="3.40.50.720">
    <property type="entry name" value="NAD(P)-binding Rossmann-like Domain"/>
    <property type="match status" value="1"/>
</dbReference>
<proteinExistence type="inferred from homology"/>
<dbReference type="GO" id="GO:0016491">
    <property type="term" value="F:oxidoreductase activity"/>
    <property type="evidence" value="ECO:0007669"/>
    <property type="project" value="UniProtKB-KW"/>
</dbReference>